<dbReference type="CDD" id="cd02203">
    <property type="entry name" value="PurL_repeat1"/>
    <property type="match status" value="1"/>
</dbReference>
<protein>
    <submittedName>
        <fullName evidence="9">Phosphoribosylformylglycinamidine synthase</fullName>
        <ecNumber evidence="9">6.3.5.3</ecNumber>
    </submittedName>
</protein>
<accession>A0ABZ3F2N4</accession>
<evidence type="ECO:0000256" key="6">
    <source>
        <dbReference type="ARBA" id="ARBA00022842"/>
    </source>
</evidence>
<dbReference type="Gene3D" id="3.30.1330.10">
    <property type="entry name" value="PurM-like, N-terminal domain"/>
    <property type="match status" value="2"/>
</dbReference>
<dbReference type="InterPro" id="IPR041609">
    <property type="entry name" value="PurL_linker"/>
</dbReference>
<evidence type="ECO:0000313" key="9">
    <source>
        <dbReference type="EMBL" id="XAH76390.1"/>
    </source>
</evidence>
<dbReference type="SMART" id="SM01211">
    <property type="entry name" value="GATase_5"/>
    <property type="match status" value="1"/>
</dbReference>
<dbReference type="Pfam" id="PF13507">
    <property type="entry name" value="GATase_5"/>
    <property type="match status" value="1"/>
</dbReference>
<proteinExistence type="predicted"/>
<dbReference type="SUPFAM" id="SSF55326">
    <property type="entry name" value="PurM N-terminal domain-like"/>
    <property type="match status" value="2"/>
</dbReference>
<gene>
    <name evidence="9" type="ORF">V6984_08330</name>
</gene>
<dbReference type="Pfam" id="PF18072">
    <property type="entry name" value="FGAR-AT_linker"/>
    <property type="match status" value="1"/>
</dbReference>
<keyword evidence="2" id="KW-0479">Metal-binding</keyword>
<dbReference type="CDD" id="cd02204">
    <property type="entry name" value="PurL_repeat2"/>
    <property type="match status" value="1"/>
</dbReference>
<reference evidence="9 10" key="1">
    <citation type="submission" date="2024-02" db="EMBL/GenBank/DDBJ databases">
        <title>Bacterial strain from lacustrine sediment.</title>
        <authorList>
            <person name="Petit C."/>
            <person name="Fadhlaoui K."/>
        </authorList>
    </citation>
    <scope>NUCLEOTIDE SEQUENCE [LARGE SCALE GENOMIC DNA]</scope>
    <source>
        <strain evidence="9 10">IPX-CK</strain>
    </source>
</reference>
<feature type="domain" description="Phosphoribosylformylglycinamidine synthase linker" evidence="8">
    <location>
        <begin position="180"/>
        <end position="229"/>
    </location>
</feature>
<dbReference type="InterPro" id="IPR036676">
    <property type="entry name" value="PurM-like_C_sf"/>
</dbReference>
<evidence type="ECO:0000259" key="7">
    <source>
        <dbReference type="Pfam" id="PF02769"/>
    </source>
</evidence>
<dbReference type="Proteomes" id="UP001451571">
    <property type="component" value="Chromosome"/>
</dbReference>
<evidence type="ECO:0000256" key="5">
    <source>
        <dbReference type="ARBA" id="ARBA00022840"/>
    </source>
</evidence>
<evidence type="ECO:0000256" key="2">
    <source>
        <dbReference type="ARBA" id="ARBA00022723"/>
    </source>
</evidence>
<keyword evidence="5" id="KW-0067">ATP-binding</keyword>
<keyword evidence="6" id="KW-0460">Magnesium</keyword>
<dbReference type="PANTHER" id="PTHR10099:SF1">
    <property type="entry name" value="PHOSPHORIBOSYLFORMYLGLYCINAMIDINE SYNTHASE"/>
    <property type="match status" value="1"/>
</dbReference>
<dbReference type="InterPro" id="IPR029062">
    <property type="entry name" value="Class_I_gatase-like"/>
</dbReference>
<evidence type="ECO:0000256" key="4">
    <source>
        <dbReference type="ARBA" id="ARBA00022755"/>
    </source>
</evidence>
<name>A0ABZ3F2N4_9FIRM</name>
<dbReference type="Pfam" id="PF02769">
    <property type="entry name" value="AIRS_C"/>
    <property type="match status" value="1"/>
</dbReference>
<dbReference type="EMBL" id="CP146256">
    <property type="protein sequence ID" value="XAH76390.1"/>
    <property type="molecule type" value="Genomic_DNA"/>
</dbReference>
<evidence type="ECO:0000259" key="8">
    <source>
        <dbReference type="Pfam" id="PF18072"/>
    </source>
</evidence>
<evidence type="ECO:0000256" key="1">
    <source>
        <dbReference type="ARBA" id="ARBA00022598"/>
    </source>
</evidence>
<keyword evidence="3" id="KW-0547">Nucleotide-binding</keyword>
<dbReference type="NCBIfam" id="TIGR01857">
    <property type="entry name" value="FGAM-synthase"/>
    <property type="match status" value="1"/>
</dbReference>
<evidence type="ECO:0000313" key="10">
    <source>
        <dbReference type="Proteomes" id="UP001451571"/>
    </source>
</evidence>
<dbReference type="EC" id="6.3.5.3" evidence="9"/>
<dbReference type="InterPro" id="IPR036921">
    <property type="entry name" value="PurM-like_N_sf"/>
</dbReference>
<dbReference type="InterPro" id="IPR010918">
    <property type="entry name" value="PurM-like_C_dom"/>
</dbReference>
<keyword evidence="4" id="KW-0658">Purine biosynthesis</keyword>
<keyword evidence="1 9" id="KW-0436">Ligase</keyword>
<dbReference type="SUPFAM" id="SSF56042">
    <property type="entry name" value="PurM C-terminal domain-like"/>
    <property type="match status" value="2"/>
</dbReference>
<organism evidence="9 10">
    <name type="scientific">Kineothrix sedimenti</name>
    <dbReference type="NCBI Taxonomy" id="3123317"/>
    <lineage>
        <taxon>Bacteria</taxon>
        <taxon>Bacillati</taxon>
        <taxon>Bacillota</taxon>
        <taxon>Clostridia</taxon>
        <taxon>Lachnospirales</taxon>
        <taxon>Lachnospiraceae</taxon>
        <taxon>Kineothrix</taxon>
    </lineage>
</organism>
<dbReference type="InterPro" id="IPR010141">
    <property type="entry name" value="FGAM_synthase"/>
</dbReference>
<dbReference type="RefSeq" id="WP_342759970.1">
    <property type="nucleotide sequence ID" value="NZ_CP146256.1"/>
</dbReference>
<dbReference type="SUPFAM" id="SSF52317">
    <property type="entry name" value="Class I glutamine amidotransferase-like"/>
    <property type="match status" value="1"/>
</dbReference>
<sequence>MGNVKRIYVEKKEPFAVKAKELKEEIRSYLGISGVKDVRMFIRYDVENLSEDTFEAACRIVFSEPPVDILYKENFEIPANGKVFSVEYLPGQFDQRADSAVQCVKFLRENEQPIIRTAVTYLVIGDVSEDEFEKIKAYCINPVDSRETDMMKPDTLVTQFEEPEDVSVLDGFKDMPERELEELYESLGLAMTFRDFKHIQNYFKNDERRNPTMTEIRVLDTYWSDHCRHTTFSTELKNVEFGEGYYRTPIETTYQSYLDTREEIFRGRKDKFICLMDLALMAMRKLKKDGKLNDMEESDEINACSVIVPVEIDYGEGMVNEEWLVFFKNETHNHPTEIEPFGGAATCLGGAIRDPLSGRGYVYQAMRVTGAADPTVPVAETLKGKLSQKKLVRGAASGYSSYGNQIGLATGYVKEIYHPDYVAKRMEIGAVMGAAPRRNVIREKSDPDDIIILLGGRTGRDGCGGATGSSKVHTENSIETCGAEVQKGNAPTERKIQRLFRREEVSRIIKKCNDFGAGGVSVAIGELADGLIVDLDKVPKKYAGLDGTELAISESQERMAVVVGPSDADSFLDFAAQENLEAVPVAVVTKEPRLVLKWRGKEIVNIKRTFLDTNGAHQETNVNVDIPKKEENYFDYIAIPSVKEKLEEEDVKAAWLAGLNDLNVCSQKGLVEMFDSSIGAASVLMPYGGKYQLTETQVMAAKLPVLKGKTDAVTLMSYGFDPYLSSWSPYHGAIYAVTESMAKIVAAGGDFRNIRFTFQEYFRRMTSEPERWSQPFAALLGAYDAQIGYGLASIGGKDSMSGTFQDIDVPPTLVSFAVDVAKEGNIVTPELKSAGNKLVQFWIDKDEYDIPIYENVMNLYQQITLLIEEGVIVSAYAQDAKGLVSSISKMAFGNKLGVNMSGELSAKELFENGLGDIVAEVTADNLEKLSELPNCRVVGEVTEEPEFTYKDVHISMEEALSAWTSKLEKVFPTKAVKETTPVESPLYTADRVYICRNKVAKPTVFIPVFPGTNCEYDSAKAFERAGAKAVTKIFRNLTAEDIRDSVEVFEKAINDAQIIMFPGGFSAGDEPDGSAKFFATAFQNAKIKESVMKLLNERDGLALGVCNGFQALIKLGLVPFGEIVGQKEDSPTLTFNTINRHISKMVYTKVVSNKSPWLQEAEVGKTYANPASHGEGRFVAPKEWVDKLFANGQVATQYADIDGNVSMDEEWNVNGSYAAIEGITSPDGRCFGKMAHAERRDCSVAINIYGEQDMKIFESGVYYFTR</sequence>
<dbReference type="PANTHER" id="PTHR10099">
    <property type="entry name" value="PHOSPHORIBOSYLFORMYLGLYCINAMIDINE SYNTHASE"/>
    <property type="match status" value="1"/>
</dbReference>
<dbReference type="Gene3D" id="3.90.650.10">
    <property type="entry name" value="PurM-like C-terminal domain"/>
    <property type="match status" value="1"/>
</dbReference>
<dbReference type="Gene3D" id="3.40.50.880">
    <property type="match status" value="1"/>
</dbReference>
<keyword evidence="10" id="KW-1185">Reference proteome</keyword>
<feature type="domain" description="PurM-like C-terminal" evidence="7">
    <location>
        <begin position="447"/>
        <end position="598"/>
    </location>
</feature>
<dbReference type="GO" id="GO:0004642">
    <property type="term" value="F:phosphoribosylformylglycinamidine synthase activity"/>
    <property type="evidence" value="ECO:0007669"/>
    <property type="project" value="UniProtKB-EC"/>
</dbReference>
<evidence type="ECO:0000256" key="3">
    <source>
        <dbReference type="ARBA" id="ARBA00022741"/>
    </source>
</evidence>